<feature type="repeat" description="TPR" evidence="3">
    <location>
        <begin position="25"/>
        <end position="58"/>
    </location>
</feature>
<dbReference type="GO" id="GO:0016740">
    <property type="term" value="F:transferase activity"/>
    <property type="evidence" value="ECO:0007669"/>
    <property type="project" value="UniProtKB-KW"/>
</dbReference>
<dbReference type="AlphaFoldDB" id="X6MDL0"/>
<dbReference type="PANTHER" id="PTHR44943:SF4">
    <property type="entry name" value="TPR REPEAT-CONTAINING PROTEIN MJ0798"/>
    <property type="match status" value="1"/>
</dbReference>
<sequence length="204" mass="24135">MECGVEFEESERHFKKALEMKPDHVKTMLKYGVLLSRSRRFQEAHIVFRNALEMNPNDMDLRYEHANVLWTKQEYEEAIMELKRCLLVATNPEQMQKSIEMENKCKEFQEKCVLLYGIMLEEKQEYDKAELYIAQAISLNQPNLKSLPGLSYHDKDGSKAVDVRYLAEFMLIKIRKGEFKEAFKIYQFAKYMCLNANGNYVCEE</sequence>
<keyword evidence="2 3" id="KW-0802">TPR repeat</keyword>
<accession>X6MDL0</accession>
<evidence type="ECO:0000256" key="1">
    <source>
        <dbReference type="ARBA" id="ARBA00022737"/>
    </source>
</evidence>
<evidence type="ECO:0000313" key="5">
    <source>
        <dbReference type="Proteomes" id="UP000023152"/>
    </source>
</evidence>
<dbReference type="PROSITE" id="PS50005">
    <property type="entry name" value="TPR"/>
    <property type="match status" value="1"/>
</dbReference>
<gene>
    <name evidence="4" type="ORF">RFI_25868</name>
</gene>
<dbReference type="SUPFAM" id="SSF48452">
    <property type="entry name" value="TPR-like"/>
    <property type="match status" value="1"/>
</dbReference>
<dbReference type="Proteomes" id="UP000023152">
    <property type="component" value="Unassembled WGS sequence"/>
</dbReference>
<keyword evidence="5" id="KW-1185">Reference proteome</keyword>
<dbReference type="PANTHER" id="PTHR44943">
    <property type="entry name" value="CELLULOSE SYNTHASE OPERON PROTEIN C"/>
    <property type="match status" value="1"/>
</dbReference>
<reference evidence="4 5" key="1">
    <citation type="journal article" date="2013" name="Curr. Biol.">
        <title>The Genome of the Foraminiferan Reticulomyxa filosa.</title>
        <authorList>
            <person name="Glockner G."/>
            <person name="Hulsmann N."/>
            <person name="Schleicher M."/>
            <person name="Noegel A.A."/>
            <person name="Eichinger L."/>
            <person name="Gallinger C."/>
            <person name="Pawlowski J."/>
            <person name="Sierra R."/>
            <person name="Euteneuer U."/>
            <person name="Pillet L."/>
            <person name="Moustafa A."/>
            <person name="Platzer M."/>
            <person name="Groth M."/>
            <person name="Szafranski K."/>
            <person name="Schliwa M."/>
        </authorList>
    </citation>
    <scope>NUCLEOTIDE SEQUENCE [LARGE SCALE GENOMIC DNA]</scope>
</reference>
<comment type="caution">
    <text evidence="4">The sequence shown here is derived from an EMBL/GenBank/DDBJ whole genome shotgun (WGS) entry which is preliminary data.</text>
</comment>
<dbReference type="EMBL" id="ASPP01022394">
    <property type="protein sequence ID" value="ETO11507.1"/>
    <property type="molecule type" value="Genomic_DNA"/>
</dbReference>
<keyword evidence="1" id="KW-0677">Repeat</keyword>
<feature type="non-terminal residue" evidence="4">
    <location>
        <position position="204"/>
    </location>
</feature>
<dbReference type="Gene3D" id="1.25.40.10">
    <property type="entry name" value="Tetratricopeptide repeat domain"/>
    <property type="match status" value="1"/>
</dbReference>
<organism evidence="4 5">
    <name type="scientific">Reticulomyxa filosa</name>
    <dbReference type="NCBI Taxonomy" id="46433"/>
    <lineage>
        <taxon>Eukaryota</taxon>
        <taxon>Sar</taxon>
        <taxon>Rhizaria</taxon>
        <taxon>Retaria</taxon>
        <taxon>Foraminifera</taxon>
        <taxon>Monothalamids</taxon>
        <taxon>Reticulomyxidae</taxon>
        <taxon>Reticulomyxa</taxon>
    </lineage>
</organism>
<dbReference type="Pfam" id="PF13432">
    <property type="entry name" value="TPR_16"/>
    <property type="match status" value="1"/>
</dbReference>
<evidence type="ECO:0000256" key="2">
    <source>
        <dbReference type="ARBA" id="ARBA00022803"/>
    </source>
</evidence>
<evidence type="ECO:0000256" key="3">
    <source>
        <dbReference type="PROSITE-ProRule" id="PRU00339"/>
    </source>
</evidence>
<proteinExistence type="predicted"/>
<name>X6MDL0_RETFI</name>
<keyword evidence="4" id="KW-0808">Transferase</keyword>
<dbReference type="InterPro" id="IPR019734">
    <property type="entry name" value="TPR_rpt"/>
</dbReference>
<dbReference type="InterPro" id="IPR051685">
    <property type="entry name" value="Ycf3/AcsC/BcsC/TPR_MFPF"/>
</dbReference>
<dbReference type="InterPro" id="IPR011990">
    <property type="entry name" value="TPR-like_helical_dom_sf"/>
</dbReference>
<protein>
    <submittedName>
        <fullName evidence="4">Putative O-linked N-acetylglucosamine transferase</fullName>
    </submittedName>
</protein>
<evidence type="ECO:0000313" key="4">
    <source>
        <dbReference type="EMBL" id="ETO11507.1"/>
    </source>
</evidence>
<dbReference type="OrthoDB" id="10248520at2759"/>